<dbReference type="EMBL" id="NCVQ01000001">
    <property type="protein sequence ID" value="PWZ56135.1"/>
    <property type="molecule type" value="Genomic_DNA"/>
</dbReference>
<gene>
    <name evidence="3" type="ORF">Zm00014a_015683</name>
</gene>
<evidence type="ECO:0000256" key="2">
    <source>
        <dbReference type="SAM" id="SignalP"/>
    </source>
</evidence>
<comment type="caution">
    <text evidence="3">The sequence shown here is derived from an EMBL/GenBank/DDBJ whole genome shotgun (WGS) entry which is preliminary data.</text>
</comment>
<proteinExistence type="predicted"/>
<reference evidence="3" key="1">
    <citation type="journal article" date="2018" name="Nat. Genet.">
        <title>Extensive intraspecific gene order and gene structural variations between Mo17 and other maize genomes.</title>
        <authorList>
            <person name="Sun S."/>
            <person name="Zhou Y."/>
            <person name="Chen J."/>
            <person name="Shi J."/>
            <person name="Zhao H."/>
            <person name="Zhao H."/>
            <person name="Song W."/>
            <person name="Zhang M."/>
            <person name="Cui Y."/>
            <person name="Dong X."/>
            <person name="Liu H."/>
            <person name="Ma X."/>
            <person name="Jiao Y."/>
            <person name="Wang B."/>
            <person name="Wei X."/>
            <person name="Stein J.C."/>
            <person name="Glaubitz J.C."/>
            <person name="Lu F."/>
            <person name="Yu G."/>
            <person name="Liang C."/>
            <person name="Fengler K."/>
            <person name="Li B."/>
            <person name="Rafalski A."/>
            <person name="Schnable P.S."/>
            <person name="Ware D.H."/>
            <person name="Buckler E.S."/>
            <person name="Lai J."/>
        </authorList>
    </citation>
    <scope>NUCLEOTIDE SEQUENCE [LARGE SCALE GENOMIC DNA]</scope>
    <source>
        <tissue evidence="3">Seedling</tissue>
    </source>
</reference>
<evidence type="ECO:0000256" key="1">
    <source>
        <dbReference type="SAM" id="MobiDB-lite"/>
    </source>
</evidence>
<protein>
    <submittedName>
        <fullName evidence="3">Uncharacterized protein</fullName>
    </submittedName>
</protein>
<sequence length="185" mass="19176">MAPSPLFLLASGLCSSSAMADAVAIFPLGAHRSSPSPSAVKLPAPPSSPPVASSFSLLHGAPKLPLLSPADARSMSRAPVPRCPAPSLVRAFFPVAPWSSSSSFLQTPWSSLQFFSITSCPRAPARFFPARCPTPASRPSSALPVRRQKLPAERSFSSPRAQPSKLPAIVVFGPAVGTTSFAVAS</sequence>
<organism evidence="3">
    <name type="scientific">Zea mays</name>
    <name type="common">Maize</name>
    <dbReference type="NCBI Taxonomy" id="4577"/>
    <lineage>
        <taxon>Eukaryota</taxon>
        <taxon>Viridiplantae</taxon>
        <taxon>Streptophyta</taxon>
        <taxon>Embryophyta</taxon>
        <taxon>Tracheophyta</taxon>
        <taxon>Spermatophyta</taxon>
        <taxon>Magnoliopsida</taxon>
        <taxon>Liliopsida</taxon>
        <taxon>Poales</taxon>
        <taxon>Poaceae</taxon>
        <taxon>PACMAD clade</taxon>
        <taxon>Panicoideae</taxon>
        <taxon>Andropogonodae</taxon>
        <taxon>Andropogoneae</taxon>
        <taxon>Tripsacinae</taxon>
        <taxon>Zea</taxon>
    </lineage>
</organism>
<dbReference type="Proteomes" id="UP000251960">
    <property type="component" value="Chromosome 1"/>
</dbReference>
<evidence type="ECO:0000313" key="3">
    <source>
        <dbReference type="EMBL" id="PWZ56135.1"/>
    </source>
</evidence>
<accession>A0A317YBW9</accession>
<feature type="signal peptide" evidence="2">
    <location>
        <begin position="1"/>
        <end position="20"/>
    </location>
</feature>
<dbReference type="AlphaFoldDB" id="A0A317YBW9"/>
<name>A0A317YBW9_MAIZE</name>
<keyword evidence="2" id="KW-0732">Signal</keyword>
<feature type="region of interest" description="Disordered" evidence="1">
    <location>
        <begin position="135"/>
        <end position="162"/>
    </location>
</feature>
<feature type="chain" id="PRO_5016345271" evidence="2">
    <location>
        <begin position="21"/>
        <end position="185"/>
    </location>
</feature>